<evidence type="ECO:0000256" key="1">
    <source>
        <dbReference type="SAM" id="MobiDB-lite"/>
    </source>
</evidence>
<feature type="region of interest" description="Disordered" evidence="1">
    <location>
        <begin position="1"/>
        <end position="20"/>
    </location>
</feature>
<comment type="caution">
    <text evidence="3">The sequence shown here is derived from an EMBL/GenBank/DDBJ whole genome shotgun (WGS) entry which is preliminary data.</text>
</comment>
<dbReference type="EMBL" id="JAPMKU010000001">
    <property type="protein sequence ID" value="MCX7467870.1"/>
    <property type="molecule type" value="Genomic_DNA"/>
</dbReference>
<name>A0A9Q4GKZ5_9CORY</name>
<evidence type="ECO:0000313" key="5">
    <source>
        <dbReference type="Proteomes" id="UP001081709"/>
    </source>
</evidence>
<evidence type="ECO:0000313" key="4">
    <source>
        <dbReference type="Proteomes" id="UP001071478"/>
    </source>
</evidence>
<organism evidence="3 4">
    <name type="scientific">Corynebacterium pygosceleis</name>
    <dbReference type="NCBI Taxonomy" id="2800406"/>
    <lineage>
        <taxon>Bacteria</taxon>
        <taxon>Bacillati</taxon>
        <taxon>Actinomycetota</taxon>
        <taxon>Actinomycetes</taxon>
        <taxon>Mycobacteriales</taxon>
        <taxon>Corynebacteriaceae</taxon>
        <taxon>Corynebacterium</taxon>
    </lineage>
</organism>
<evidence type="ECO:0000313" key="2">
    <source>
        <dbReference type="EMBL" id="MCX7443656.1"/>
    </source>
</evidence>
<accession>A0A9Q4GKZ5</accession>
<dbReference type="RefSeq" id="WP_200254759.1">
    <property type="nucleotide sequence ID" value="NZ_JAENIQ020000002.1"/>
</dbReference>
<proteinExistence type="predicted"/>
<gene>
    <name evidence="2" type="ORF">OS125_00130</name>
    <name evidence="3" type="ORF">OS129_03115</name>
</gene>
<protein>
    <submittedName>
        <fullName evidence="3">Zinc transporter permease</fullName>
    </submittedName>
</protein>
<dbReference type="Proteomes" id="UP001071478">
    <property type="component" value="Unassembled WGS sequence"/>
</dbReference>
<dbReference type="AlphaFoldDB" id="A0A9Q4GKZ5"/>
<keyword evidence="5" id="KW-1185">Reference proteome</keyword>
<evidence type="ECO:0000313" key="3">
    <source>
        <dbReference type="EMBL" id="MCX7467870.1"/>
    </source>
</evidence>
<reference evidence="3" key="1">
    <citation type="submission" date="2022-11" db="EMBL/GenBank/DDBJ databases">
        <title>Corynebacterium sp. isolated from Penguins.</title>
        <authorList>
            <person name="Sedlar K."/>
            <person name="Svec P."/>
        </authorList>
    </citation>
    <scope>NUCLEOTIDE SEQUENCE</scope>
    <source>
        <strain evidence="2">P7003</strain>
        <strain evidence="3">P7374</strain>
    </source>
</reference>
<dbReference type="EMBL" id="JAPMKV010000001">
    <property type="protein sequence ID" value="MCX7443656.1"/>
    <property type="molecule type" value="Genomic_DNA"/>
</dbReference>
<dbReference type="Proteomes" id="UP001081709">
    <property type="component" value="Unassembled WGS sequence"/>
</dbReference>
<sequence>MSHTIHESHDHEHGDNCGHEAVRHDDHIDYIHDGHRHHRHEDHWDECVAV</sequence>